<dbReference type="Proteomes" id="UP001057498">
    <property type="component" value="Chromosome"/>
</dbReference>
<protein>
    <recommendedName>
        <fullName evidence="1">BioF2-like acetyltransferase domain-containing protein</fullName>
    </recommendedName>
</protein>
<sequence length="366" mass="41201">MSTPQLSILVPTRPAEIESLRAEWNQLAQRHRSPTHRIEWAQACMDTLWHPESGALRLYLVRREGRLTALAIMRMRREWGSVYFEDLGTREMQEPTDLLYETREDLAFLLDGMLGQGWPFVLCRLPGESLVPEVLAERLRGRGKMRVIEGRNYPYVPLEQFPEAELNSGRKSDLRRMRRRAEQRGPVRVELGCPPVHEVQGLLDLAVEIEAASWKLGTPHALKLNKKTLGFLRNLLPRAAESGTLRMAFMYIGDQPVAMQIAIACGGGYWLLKIGYDASLGSMAPGQLLMQDTIKASVDAGLRSYELWGHAAEWTRMWTSHEMASHCVEAYPLGLRSARRIAAMAVRKISARARAAMSGGKAEAPT</sequence>
<dbReference type="SUPFAM" id="SSF55729">
    <property type="entry name" value="Acyl-CoA N-acyltransferases (Nat)"/>
    <property type="match status" value="1"/>
</dbReference>
<keyword evidence="3" id="KW-1185">Reference proteome</keyword>
<evidence type="ECO:0000259" key="1">
    <source>
        <dbReference type="Pfam" id="PF13480"/>
    </source>
</evidence>
<dbReference type="EMBL" id="AP025730">
    <property type="protein sequence ID" value="BDI04553.1"/>
    <property type="molecule type" value="Genomic_DNA"/>
</dbReference>
<dbReference type="Pfam" id="PF13480">
    <property type="entry name" value="Acetyltransf_6"/>
    <property type="match status" value="1"/>
</dbReference>
<name>A0ABN6PHZ9_9BURK</name>
<evidence type="ECO:0000313" key="2">
    <source>
        <dbReference type="EMBL" id="BDI04553.1"/>
    </source>
</evidence>
<dbReference type="RefSeq" id="WP_251972666.1">
    <property type="nucleotide sequence ID" value="NZ_AP025730.1"/>
</dbReference>
<organism evidence="2 3">
    <name type="scientific">Sphaerotilus microaerophilus</name>
    <dbReference type="NCBI Taxonomy" id="2914710"/>
    <lineage>
        <taxon>Bacteria</taxon>
        <taxon>Pseudomonadati</taxon>
        <taxon>Pseudomonadota</taxon>
        <taxon>Betaproteobacteria</taxon>
        <taxon>Burkholderiales</taxon>
        <taxon>Sphaerotilaceae</taxon>
        <taxon>Sphaerotilus</taxon>
    </lineage>
</organism>
<accession>A0ABN6PHZ9</accession>
<dbReference type="Gene3D" id="3.40.630.30">
    <property type="match status" value="1"/>
</dbReference>
<reference evidence="2" key="1">
    <citation type="submission" date="2022-04" db="EMBL/GenBank/DDBJ databases">
        <title>Whole genome sequence of Sphaerotilus sp. FB-5.</title>
        <authorList>
            <person name="Takeda M."/>
            <person name="Narihara S."/>
            <person name="Akimoto M."/>
            <person name="Akimoto R."/>
            <person name="Nishiyashiki S."/>
            <person name="Murakami T."/>
        </authorList>
    </citation>
    <scope>NUCLEOTIDE SEQUENCE</scope>
    <source>
        <strain evidence="2">FB-5</strain>
    </source>
</reference>
<dbReference type="InterPro" id="IPR016181">
    <property type="entry name" value="Acyl_CoA_acyltransferase"/>
</dbReference>
<dbReference type="InterPro" id="IPR038740">
    <property type="entry name" value="BioF2-like_GNAT_dom"/>
</dbReference>
<gene>
    <name evidence="2" type="ORF">CATMQ487_15230</name>
</gene>
<feature type="domain" description="BioF2-like acetyltransferase" evidence="1">
    <location>
        <begin position="170"/>
        <end position="314"/>
    </location>
</feature>
<evidence type="ECO:0000313" key="3">
    <source>
        <dbReference type="Proteomes" id="UP001057498"/>
    </source>
</evidence>
<proteinExistence type="predicted"/>